<dbReference type="KEGG" id="tgy:X802_05875"/>
<gene>
    <name evidence="1" type="ORF">X802_05875</name>
</gene>
<dbReference type="AlphaFoldDB" id="A0A0X1KKE6"/>
<keyword evidence="2" id="KW-1185">Reference proteome</keyword>
<sequence length="63" mass="7466">MCEAKAVVVEDEKEEVVMEDVAFLYFKDGKPVLRNIVGEEMVFEDYEVESIDFIHHVIYLRLR</sequence>
<evidence type="ECO:0000313" key="2">
    <source>
        <dbReference type="Proteomes" id="UP000062043"/>
    </source>
</evidence>
<dbReference type="Pfam" id="PF10133">
    <property type="entry name" value="CooT"/>
    <property type="match status" value="1"/>
</dbReference>
<reference evidence="1 2" key="1">
    <citation type="submission" date="2014-01" db="EMBL/GenBank/DDBJ databases">
        <title>Genome sequencing of Thermococcus guaymasensis.</title>
        <authorList>
            <person name="Zhang X."/>
            <person name="Alvare G."/>
            <person name="Fristensky B."/>
            <person name="Chen L."/>
            <person name="Suen T."/>
            <person name="Chen Q."/>
            <person name="Ma K."/>
        </authorList>
    </citation>
    <scope>NUCLEOTIDE SEQUENCE [LARGE SCALE GENOMIC DNA]</scope>
    <source>
        <strain evidence="1 2">DSM 11113</strain>
    </source>
</reference>
<dbReference type="STRING" id="1432656.X802_05875"/>
<proteinExistence type="predicted"/>
<name>A0A0X1KKE6_9EURY</name>
<evidence type="ECO:0000313" key="1">
    <source>
        <dbReference type="EMBL" id="AJC71739.1"/>
    </source>
</evidence>
<dbReference type="InterPro" id="IPR019300">
    <property type="entry name" value="CooT"/>
</dbReference>
<dbReference type="Proteomes" id="UP000062043">
    <property type="component" value="Chromosome"/>
</dbReference>
<dbReference type="PATRIC" id="fig|1432656.3.peg.1142"/>
<dbReference type="EMBL" id="CP007140">
    <property type="protein sequence ID" value="AJC71739.1"/>
    <property type="molecule type" value="Genomic_DNA"/>
</dbReference>
<organism evidence="1 2">
    <name type="scientific">Thermococcus guaymasensis DSM 11113</name>
    <dbReference type="NCBI Taxonomy" id="1432656"/>
    <lineage>
        <taxon>Archaea</taxon>
        <taxon>Methanobacteriati</taxon>
        <taxon>Methanobacteriota</taxon>
        <taxon>Thermococci</taxon>
        <taxon>Thermococcales</taxon>
        <taxon>Thermococcaceae</taxon>
        <taxon>Thermococcus</taxon>
    </lineage>
</organism>
<protein>
    <submittedName>
        <fullName evidence="1">RNA-binding protein</fullName>
    </submittedName>
</protein>
<dbReference type="OrthoDB" id="134075at2157"/>
<accession>A0A0X1KKE6</accession>